<feature type="domain" description="Glycosyl hydrolase family 32 N-terminal" evidence="6">
    <location>
        <begin position="50"/>
        <end position="380"/>
    </location>
</feature>
<comment type="similarity">
    <text evidence="1 4">Belongs to the glycosyl hydrolase 32 family.</text>
</comment>
<dbReference type="AlphaFoldDB" id="A0AAV0S8H5"/>
<keyword evidence="5" id="KW-0732">Signal</keyword>
<evidence type="ECO:0000313" key="9">
    <source>
        <dbReference type="Proteomes" id="UP001154282"/>
    </source>
</evidence>
<organism evidence="8 9">
    <name type="scientific">Linum tenue</name>
    <dbReference type="NCBI Taxonomy" id="586396"/>
    <lineage>
        <taxon>Eukaryota</taxon>
        <taxon>Viridiplantae</taxon>
        <taxon>Streptophyta</taxon>
        <taxon>Embryophyta</taxon>
        <taxon>Tracheophyta</taxon>
        <taxon>Spermatophyta</taxon>
        <taxon>Magnoliopsida</taxon>
        <taxon>eudicotyledons</taxon>
        <taxon>Gunneridae</taxon>
        <taxon>Pentapetalae</taxon>
        <taxon>rosids</taxon>
        <taxon>fabids</taxon>
        <taxon>Malpighiales</taxon>
        <taxon>Linaceae</taxon>
        <taxon>Linum</taxon>
    </lineage>
</organism>
<dbReference type="Proteomes" id="UP001154282">
    <property type="component" value="Unassembled WGS sequence"/>
</dbReference>
<keyword evidence="3 4" id="KW-0326">Glycosidase</keyword>
<sequence length="594" mass="66186">MEMLSILVIALSSCVLLHCHEAVEGSRYPETGNSECRILEQQQPYLPSFHFRPPQNWLNDPNDAFASAAAAAGPMWYNGMYHLFYQYNPEGPLFGDKMVWAHSVSRDMIHWVDLDLALTPTEPFDMKSCWSGSITILPGNIPMILYTGIDSNGVQVQNLAFPKNLSDPLLEQWEKSTRNPIMTPPQGVPGDFFRDPTTAWRDPGPDGKWNVIVGGLIKNEGMAILYQSEDFVSWTKVEHPLYSSPGTGMWECPDFFPVSLNSSNGVDTSVVDPSVKHVLKISSFSNVHDYYVLGSYAPKTSKYVPDNEYTGSSTDLRYDYGKFYASKTFFDQPKSRRILWGWANESDTMEDDLAKGWAGVQAIPREIWLHSSGKQLVQWPVEELNKLRGQHVQVLDEKLHSGSVFEVEGITASQADIEIEFELHSLEESAEVLDTTGTDPQQLCSDSNASVRGGVGPFGLLALATKELTEHTAIFFMIFKGSNGFVVLMCSDQRRSSLRDGLDKTPYGAFLDIDPQHEKIALRTLIDHSIVESFGGGGKTCISSRVYPKLAINSEARLFVFNNGTLDVAISSLNAWSMNTAQKNRPTQSYALLD</sequence>
<dbReference type="InterPro" id="IPR013189">
    <property type="entry name" value="Glyco_hydro_32_C"/>
</dbReference>
<keyword evidence="9" id="KW-1185">Reference proteome</keyword>
<dbReference type="SMART" id="SM00640">
    <property type="entry name" value="Glyco_32"/>
    <property type="match status" value="1"/>
</dbReference>
<accession>A0AAV0S8H5</accession>
<dbReference type="Pfam" id="PF08244">
    <property type="entry name" value="Glyco_hydro_32C"/>
    <property type="match status" value="1"/>
</dbReference>
<dbReference type="Pfam" id="PF00251">
    <property type="entry name" value="Glyco_hydro_32N"/>
    <property type="match status" value="1"/>
</dbReference>
<protein>
    <submittedName>
        <fullName evidence="8">Uncharacterized protein</fullName>
    </submittedName>
</protein>
<dbReference type="Gene3D" id="2.115.10.20">
    <property type="entry name" value="Glycosyl hydrolase domain, family 43"/>
    <property type="match status" value="1"/>
</dbReference>
<dbReference type="FunFam" id="2.60.120.560:FF:000002">
    <property type="entry name" value="Beta-fructofuranosidase, insoluble isoenzyme CWINV1"/>
    <property type="match status" value="1"/>
</dbReference>
<evidence type="ECO:0000256" key="3">
    <source>
        <dbReference type="ARBA" id="ARBA00023295"/>
    </source>
</evidence>
<dbReference type="EMBL" id="CAMGYJ010000011">
    <property type="protein sequence ID" value="CAI0627928.1"/>
    <property type="molecule type" value="Genomic_DNA"/>
</dbReference>
<dbReference type="Gene3D" id="2.60.120.560">
    <property type="entry name" value="Exo-inulinase, domain 1"/>
    <property type="match status" value="1"/>
</dbReference>
<keyword evidence="2 4" id="KW-0378">Hydrolase</keyword>
<name>A0AAV0S8H5_9ROSI</name>
<dbReference type="CDD" id="cd18624">
    <property type="entry name" value="GH32_Fruct1-like"/>
    <property type="match status" value="1"/>
</dbReference>
<dbReference type="InterPro" id="IPR001362">
    <property type="entry name" value="Glyco_hydro_32"/>
</dbReference>
<proteinExistence type="inferred from homology"/>
<evidence type="ECO:0000256" key="4">
    <source>
        <dbReference type="RuleBase" id="RU362110"/>
    </source>
</evidence>
<evidence type="ECO:0000256" key="1">
    <source>
        <dbReference type="ARBA" id="ARBA00009902"/>
    </source>
</evidence>
<feature type="signal peptide" evidence="5">
    <location>
        <begin position="1"/>
        <end position="25"/>
    </location>
</feature>
<reference evidence="8" key="1">
    <citation type="submission" date="2022-08" db="EMBL/GenBank/DDBJ databases">
        <authorList>
            <person name="Gutierrez-Valencia J."/>
        </authorList>
    </citation>
    <scope>NUCLEOTIDE SEQUENCE</scope>
</reference>
<evidence type="ECO:0000259" key="6">
    <source>
        <dbReference type="Pfam" id="PF00251"/>
    </source>
</evidence>
<dbReference type="InterPro" id="IPR013320">
    <property type="entry name" value="ConA-like_dom_sf"/>
</dbReference>
<dbReference type="SUPFAM" id="SSF75005">
    <property type="entry name" value="Arabinanase/levansucrase/invertase"/>
    <property type="match status" value="1"/>
</dbReference>
<evidence type="ECO:0000313" key="8">
    <source>
        <dbReference type="EMBL" id="CAI0627928.1"/>
    </source>
</evidence>
<evidence type="ECO:0000256" key="2">
    <source>
        <dbReference type="ARBA" id="ARBA00022801"/>
    </source>
</evidence>
<dbReference type="PANTHER" id="PTHR31953">
    <property type="entry name" value="BETA-FRUCTOFURANOSIDASE, INSOLUBLE ISOENZYME CWINV1-RELATED"/>
    <property type="match status" value="1"/>
</dbReference>
<feature type="chain" id="PRO_5043796392" evidence="5">
    <location>
        <begin position="26"/>
        <end position="594"/>
    </location>
</feature>
<evidence type="ECO:0000259" key="7">
    <source>
        <dbReference type="Pfam" id="PF08244"/>
    </source>
</evidence>
<dbReference type="InterPro" id="IPR023296">
    <property type="entry name" value="Glyco_hydro_beta-prop_sf"/>
</dbReference>
<feature type="domain" description="Glycosyl hydrolase family 32 C-terminal" evidence="7">
    <location>
        <begin position="384"/>
        <end position="577"/>
    </location>
</feature>
<dbReference type="GO" id="GO:0004553">
    <property type="term" value="F:hydrolase activity, hydrolyzing O-glycosyl compounds"/>
    <property type="evidence" value="ECO:0007669"/>
    <property type="project" value="InterPro"/>
</dbReference>
<dbReference type="SUPFAM" id="SSF49899">
    <property type="entry name" value="Concanavalin A-like lectins/glucanases"/>
    <property type="match status" value="1"/>
</dbReference>
<dbReference type="InterPro" id="IPR013148">
    <property type="entry name" value="Glyco_hydro_32_N"/>
</dbReference>
<dbReference type="GO" id="GO:0005975">
    <property type="term" value="P:carbohydrate metabolic process"/>
    <property type="evidence" value="ECO:0007669"/>
    <property type="project" value="InterPro"/>
</dbReference>
<evidence type="ECO:0000256" key="5">
    <source>
        <dbReference type="SAM" id="SignalP"/>
    </source>
</evidence>
<comment type="caution">
    <text evidence="8">The sequence shown here is derived from an EMBL/GenBank/DDBJ whole genome shotgun (WGS) entry which is preliminary data.</text>
</comment>
<gene>
    <name evidence="8" type="ORF">LITE_LOCUS51458</name>
</gene>
<dbReference type="InterPro" id="IPR050551">
    <property type="entry name" value="Fructan_Metab_Enzymes"/>
</dbReference>